<dbReference type="Proteomes" id="UP001069090">
    <property type="component" value="Unassembled WGS sequence"/>
</dbReference>
<evidence type="ECO:0000313" key="2">
    <source>
        <dbReference type="Proteomes" id="UP001069090"/>
    </source>
</evidence>
<keyword evidence="2" id="KW-1185">Reference proteome</keyword>
<name>A0A9J6RNG2_9GAMM</name>
<evidence type="ECO:0000313" key="1">
    <source>
        <dbReference type="EMBL" id="MCZ0865720.1"/>
    </source>
</evidence>
<sequence length="180" mass="19821">MQNSGNSQQSLLGELESIIDLLDSAEPDHTTPSNDEVFDLDAHSNSVASIPVLDDVVNNSMANSAPSLLDLDSIFSDEDYSSEQQTIDNDLHSALLSNSGATGSEEEQSELFPLLEDLLPSSKLTPQPQQRKSNYQADLQLLIQELVDEMIPELEARLRQQLSQLAPEAIHELAEKHLNK</sequence>
<dbReference type="AlphaFoldDB" id="A0A9J6RNG2"/>
<dbReference type="EMBL" id="JAPTGG010000008">
    <property type="protein sequence ID" value="MCZ0865720.1"/>
    <property type="molecule type" value="Genomic_DNA"/>
</dbReference>
<comment type="caution">
    <text evidence="1">The sequence shown here is derived from an EMBL/GenBank/DDBJ whole genome shotgun (WGS) entry which is preliminary data.</text>
</comment>
<proteinExistence type="predicted"/>
<dbReference type="RefSeq" id="WP_258331861.1">
    <property type="nucleotide sequence ID" value="NZ_JAPTGG010000008.1"/>
</dbReference>
<organism evidence="1 2">
    <name type="scientific">Dasania phycosphaerae</name>
    <dbReference type="NCBI Taxonomy" id="2950436"/>
    <lineage>
        <taxon>Bacteria</taxon>
        <taxon>Pseudomonadati</taxon>
        <taxon>Pseudomonadota</taxon>
        <taxon>Gammaproteobacteria</taxon>
        <taxon>Cellvibrionales</taxon>
        <taxon>Spongiibacteraceae</taxon>
        <taxon>Dasania</taxon>
    </lineage>
</organism>
<protein>
    <submittedName>
        <fullName evidence="1">Uncharacterized protein</fullName>
    </submittedName>
</protein>
<accession>A0A9J6RNG2</accession>
<gene>
    <name evidence="1" type="ORF">O0V09_10935</name>
</gene>
<reference evidence="1 2" key="1">
    <citation type="submission" date="2022-12" db="EMBL/GenBank/DDBJ databases">
        <title>Dasania phycosphaerae sp. nov., isolated from particulate material of the south coast of Korea.</title>
        <authorList>
            <person name="Jiang Y."/>
        </authorList>
    </citation>
    <scope>NUCLEOTIDE SEQUENCE [LARGE SCALE GENOMIC DNA]</scope>
    <source>
        <strain evidence="1 2">GY-19</strain>
    </source>
</reference>